<dbReference type="Proteomes" id="UP000229371">
    <property type="component" value="Unassembled WGS sequence"/>
</dbReference>
<dbReference type="AlphaFoldDB" id="A0A2M7RNT4"/>
<feature type="transmembrane region" description="Helical" evidence="2">
    <location>
        <begin position="6"/>
        <end position="27"/>
    </location>
</feature>
<keyword evidence="2" id="KW-1133">Transmembrane helix</keyword>
<dbReference type="InterPro" id="IPR006860">
    <property type="entry name" value="FecR"/>
</dbReference>
<keyword evidence="2" id="KW-0472">Membrane</keyword>
<comment type="caution">
    <text evidence="4">The sequence shown here is derived from an EMBL/GenBank/DDBJ whole genome shotgun (WGS) entry which is preliminary data.</text>
</comment>
<accession>A0A2M7RNT4</accession>
<proteinExistence type="predicted"/>
<sequence length="450" mass="50967">MLSSKFLKIVILMALIVLIAVAGFFVVQDFKNKEKNKFNLEQVEEEALASRPWIEVISSQTIKKNSETKEVLMELKTGDELEYGETIETNESGLAIIHFSDGSVLRMEENSSLIIEEGSFDEKTESLKVRIALKLGRVWSRVVRLVGADSYWEIKTSNVVATVRGTAFGIEHFENVSSIFVDEGKVEADAFDFIANKKIEGTKTILEKNKTIEVKKEKIKELKVKPTELVVKEIPREILSGKWVARNKEADARFNEKIQKLEEKGLERKEIRIEIKKEFYDKIEKRREEKQAEKQGTIKPELESKTKLENELSLIEQKIKDKKIEAQSVQKPLTEETTAKPKSLAIIMSQINIVLTEDDVLNLKAILTMTDGAKKEVTQECEWKVLGKIGFIKAPGAFVAKLDSSISELGQAPGQIVCVWTDPKTFETFLGSAPIIKVQTKIEENFETRG</sequence>
<feature type="domain" description="FecR protein" evidence="3">
    <location>
        <begin position="86"/>
        <end position="187"/>
    </location>
</feature>
<gene>
    <name evidence="4" type="ORF">COY61_00660</name>
</gene>
<dbReference type="Pfam" id="PF04773">
    <property type="entry name" value="FecR"/>
    <property type="match status" value="1"/>
</dbReference>
<keyword evidence="2" id="KW-0812">Transmembrane</keyword>
<evidence type="ECO:0000313" key="4">
    <source>
        <dbReference type="EMBL" id="PIZ01125.1"/>
    </source>
</evidence>
<evidence type="ECO:0000256" key="1">
    <source>
        <dbReference type="SAM" id="Coils"/>
    </source>
</evidence>
<dbReference type="PANTHER" id="PTHR38731">
    <property type="entry name" value="LIPL45-RELATED LIPOPROTEIN-RELATED"/>
    <property type="match status" value="1"/>
</dbReference>
<keyword evidence="1" id="KW-0175">Coiled coil</keyword>
<reference evidence="5" key="1">
    <citation type="submission" date="2017-09" db="EMBL/GenBank/DDBJ databases">
        <title>Depth-based differentiation of microbial function through sediment-hosted aquifers and enrichment of novel symbionts in the deep terrestrial subsurface.</title>
        <authorList>
            <person name="Probst A.J."/>
            <person name="Ladd B."/>
            <person name="Jarett J.K."/>
            <person name="Geller-Mcgrath D.E."/>
            <person name="Sieber C.M.K."/>
            <person name="Emerson J.B."/>
            <person name="Anantharaman K."/>
            <person name="Thomas B.C."/>
            <person name="Malmstrom R."/>
            <person name="Stieglmeier M."/>
            <person name="Klingl A."/>
            <person name="Woyke T."/>
            <person name="Ryan C.M."/>
            <person name="Banfield J.F."/>
        </authorList>
    </citation>
    <scope>NUCLEOTIDE SEQUENCE [LARGE SCALE GENOMIC DNA]</scope>
</reference>
<evidence type="ECO:0000313" key="5">
    <source>
        <dbReference type="Proteomes" id="UP000229371"/>
    </source>
</evidence>
<dbReference type="Gene3D" id="2.60.120.1440">
    <property type="match status" value="1"/>
</dbReference>
<evidence type="ECO:0000259" key="3">
    <source>
        <dbReference type="Pfam" id="PF04773"/>
    </source>
</evidence>
<dbReference type="PANTHER" id="PTHR38731:SF1">
    <property type="entry name" value="FECR PROTEIN DOMAIN-CONTAINING PROTEIN"/>
    <property type="match status" value="1"/>
</dbReference>
<protein>
    <recommendedName>
        <fullName evidence="3">FecR protein domain-containing protein</fullName>
    </recommendedName>
</protein>
<name>A0A2M7RNT4_9BACT</name>
<dbReference type="EMBL" id="PFMI01000018">
    <property type="protein sequence ID" value="PIZ01125.1"/>
    <property type="molecule type" value="Genomic_DNA"/>
</dbReference>
<organism evidence="4 5">
    <name type="scientific">bacterium (Candidatus Gribaldobacteria) CG_4_10_14_0_8_um_filter_33_9</name>
    <dbReference type="NCBI Taxonomy" id="2014266"/>
    <lineage>
        <taxon>Bacteria</taxon>
        <taxon>Candidatus Gribaldobacteria</taxon>
    </lineage>
</organism>
<feature type="coiled-coil region" evidence="1">
    <location>
        <begin position="205"/>
        <end position="264"/>
    </location>
</feature>
<evidence type="ECO:0000256" key="2">
    <source>
        <dbReference type="SAM" id="Phobius"/>
    </source>
</evidence>